<dbReference type="EMBL" id="CP081295">
    <property type="protein sequence ID" value="QZD90552.1"/>
    <property type="molecule type" value="Genomic_DNA"/>
</dbReference>
<name>A0ABX8ZNJ3_9SPHN</name>
<dbReference type="Proteomes" id="UP000824281">
    <property type="component" value="Chromosome"/>
</dbReference>
<reference evidence="2 3" key="1">
    <citation type="submission" date="2021-08" db="EMBL/GenBank/DDBJ databases">
        <title>Comparative Genomics Analysis of the Genus Qipengyuania Reveals Extensive Genetic Diversity and Metabolic Versatility, Including the Description of Fifteen Novel Species.</title>
        <authorList>
            <person name="Liu Y."/>
        </authorList>
    </citation>
    <scope>NUCLEOTIDE SEQUENCE [LARGE SCALE GENOMIC DNA]</scope>
    <source>
        <strain evidence="2 3">1NDH13</strain>
    </source>
</reference>
<sequence>MEIEASIAELQSTLRKHRDKLATEEAAKTTLVLPFLRALGYNIFDPDEVVPEFTCDVGTKKGEKVDYGICVGGEIKILVECKPANGDLSIKHASQLYRYFAATDARLALLTNGVIYRFFTDAEKTNMMDDRPFFTFDLDNYKASDLRTLATFQRADFNLDRIVSHAGALKLQSEVLAELRKEFDEPSDDLVKIIAGRLHDGIITKAVRDRFRSAITQAYGSLIRDGVHQRLEKAISGGGDEPDIEIAEVDDNGVETTDVEIEGFNIVRAICAEKVDPTRVVMRDAKSYCAILLDDNNRRTIARMHFNSPTARHLGLFSDKVETRESIAGPVDIFKHRRAILKRIAELEEE</sequence>
<dbReference type="InterPro" id="IPR029464">
    <property type="entry name" value="HSDR_N"/>
</dbReference>
<dbReference type="RefSeq" id="WP_221426018.1">
    <property type="nucleotide sequence ID" value="NZ_CP081295.1"/>
</dbReference>
<protein>
    <submittedName>
        <fullName evidence="2">Type I restriction enzyme HsdR N-terminal domain-containing protein</fullName>
    </submittedName>
</protein>
<proteinExistence type="predicted"/>
<dbReference type="InterPro" id="IPR017035">
    <property type="entry name" value="UCP035009_HsdR_All3000-type"/>
</dbReference>
<accession>A0ABX8ZNJ3</accession>
<keyword evidence="3" id="KW-1185">Reference proteome</keyword>
<gene>
    <name evidence="2" type="ORF">K3148_03930</name>
</gene>
<evidence type="ECO:0000313" key="2">
    <source>
        <dbReference type="EMBL" id="QZD90552.1"/>
    </source>
</evidence>
<dbReference type="PIRSF" id="PIRSF035009">
    <property type="entry name" value="UCP035009_HSDR_N"/>
    <property type="match status" value="1"/>
</dbReference>
<evidence type="ECO:0000313" key="3">
    <source>
        <dbReference type="Proteomes" id="UP000824281"/>
    </source>
</evidence>
<feature type="domain" description="Type I restriction enzyme R protein N-terminal" evidence="1">
    <location>
        <begin position="44"/>
        <end position="122"/>
    </location>
</feature>
<evidence type="ECO:0000259" key="1">
    <source>
        <dbReference type="Pfam" id="PF13588"/>
    </source>
</evidence>
<organism evidence="2 3">
    <name type="scientific">Qipengyuania aurantiaca</name>
    <dbReference type="NCBI Taxonomy" id="2867233"/>
    <lineage>
        <taxon>Bacteria</taxon>
        <taxon>Pseudomonadati</taxon>
        <taxon>Pseudomonadota</taxon>
        <taxon>Alphaproteobacteria</taxon>
        <taxon>Sphingomonadales</taxon>
        <taxon>Erythrobacteraceae</taxon>
        <taxon>Qipengyuania</taxon>
    </lineage>
</organism>
<dbReference type="Pfam" id="PF13588">
    <property type="entry name" value="HSDR_N_2"/>
    <property type="match status" value="1"/>
</dbReference>